<dbReference type="AlphaFoldDB" id="A0A841CBZ5"/>
<keyword evidence="6 8" id="KW-0472">Membrane</keyword>
<protein>
    <submittedName>
        <fullName evidence="9">Small multidrug resistance pump</fullName>
    </submittedName>
</protein>
<keyword evidence="10" id="KW-1185">Reference proteome</keyword>
<evidence type="ECO:0000256" key="2">
    <source>
        <dbReference type="ARBA" id="ARBA00022448"/>
    </source>
</evidence>
<dbReference type="GO" id="GO:0005886">
    <property type="term" value="C:plasma membrane"/>
    <property type="evidence" value="ECO:0007669"/>
    <property type="project" value="UniProtKB-SubCell"/>
</dbReference>
<evidence type="ECO:0000256" key="1">
    <source>
        <dbReference type="ARBA" id="ARBA00004651"/>
    </source>
</evidence>
<dbReference type="InterPro" id="IPR045324">
    <property type="entry name" value="Small_multidrug_res"/>
</dbReference>
<keyword evidence="5 8" id="KW-1133">Transmembrane helix</keyword>
<dbReference type="Pfam" id="PF00893">
    <property type="entry name" value="Multi_Drug_Res"/>
    <property type="match status" value="1"/>
</dbReference>
<evidence type="ECO:0000313" key="10">
    <source>
        <dbReference type="Proteomes" id="UP000547510"/>
    </source>
</evidence>
<reference evidence="9 10" key="1">
    <citation type="submission" date="2020-08" db="EMBL/GenBank/DDBJ databases">
        <title>Genomic Encyclopedia of Type Strains, Phase III (KMG-III): the genomes of soil and plant-associated and newly described type strains.</title>
        <authorList>
            <person name="Whitman W."/>
        </authorList>
    </citation>
    <scope>NUCLEOTIDE SEQUENCE [LARGE SCALE GENOMIC DNA]</scope>
    <source>
        <strain evidence="9 10">CECT 8640</strain>
    </source>
</reference>
<dbReference type="GO" id="GO:0022857">
    <property type="term" value="F:transmembrane transporter activity"/>
    <property type="evidence" value="ECO:0007669"/>
    <property type="project" value="InterPro"/>
</dbReference>
<dbReference type="Gene3D" id="1.10.3730.20">
    <property type="match status" value="1"/>
</dbReference>
<evidence type="ECO:0000256" key="3">
    <source>
        <dbReference type="ARBA" id="ARBA00022475"/>
    </source>
</evidence>
<comment type="similarity">
    <text evidence="7">Belongs to the drug/metabolite transporter (DMT) superfamily. Small multidrug resistance (SMR) (TC 2.A.7.1) family.</text>
</comment>
<feature type="transmembrane region" description="Helical" evidence="8">
    <location>
        <begin position="84"/>
        <end position="103"/>
    </location>
</feature>
<dbReference type="PANTHER" id="PTHR30561">
    <property type="entry name" value="SMR FAMILY PROTON-DEPENDENT DRUG EFFLUX TRANSPORTER SUGE"/>
    <property type="match status" value="1"/>
</dbReference>
<dbReference type="PANTHER" id="PTHR30561:SF1">
    <property type="entry name" value="MULTIDRUG TRANSPORTER EMRE"/>
    <property type="match status" value="1"/>
</dbReference>
<accession>A0A841CBZ5</accession>
<gene>
    <name evidence="9" type="ORF">FHS29_001033</name>
</gene>
<keyword evidence="4 7" id="KW-0812">Transmembrane</keyword>
<name>A0A841CBZ5_9PSEU</name>
<comment type="caution">
    <text evidence="9">The sequence shown here is derived from an EMBL/GenBank/DDBJ whole genome shotgun (WGS) entry which is preliminary data.</text>
</comment>
<evidence type="ECO:0000313" key="9">
    <source>
        <dbReference type="EMBL" id="MBB5954463.1"/>
    </source>
</evidence>
<dbReference type="InterPro" id="IPR037185">
    <property type="entry name" value="EmrE-like"/>
</dbReference>
<proteinExistence type="inferred from homology"/>
<evidence type="ECO:0000256" key="7">
    <source>
        <dbReference type="RuleBase" id="RU003942"/>
    </source>
</evidence>
<sequence length="110" mass="11111">MYLLLALAIMGEVVATVSLKLSEGFTKPWPVVAVVVGYLVAFTSLGYVLKAGMPIGVAYAIWCAFGIAAVAAVGVVLFEEPINLTMIGGLVLVVLGVVAIELGSAGASAG</sequence>
<keyword evidence="2" id="KW-0813">Transport</keyword>
<keyword evidence="3" id="KW-1003">Cell membrane</keyword>
<organism evidence="9 10">
    <name type="scientific">Saccharothrix tamanrassetensis</name>
    <dbReference type="NCBI Taxonomy" id="1051531"/>
    <lineage>
        <taxon>Bacteria</taxon>
        <taxon>Bacillati</taxon>
        <taxon>Actinomycetota</taxon>
        <taxon>Actinomycetes</taxon>
        <taxon>Pseudonocardiales</taxon>
        <taxon>Pseudonocardiaceae</taxon>
        <taxon>Saccharothrix</taxon>
    </lineage>
</organism>
<dbReference type="SUPFAM" id="SSF103481">
    <property type="entry name" value="Multidrug resistance efflux transporter EmrE"/>
    <property type="match status" value="1"/>
</dbReference>
<feature type="transmembrane region" description="Helical" evidence="8">
    <location>
        <begin position="31"/>
        <end position="49"/>
    </location>
</feature>
<evidence type="ECO:0000256" key="8">
    <source>
        <dbReference type="SAM" id="Phobius"/>
    </source>
</evidence>
<dbReference type="EMBL" id="JACHJN010000002">
    <property type="protein sequence ID" value="MBB5954463.1"/>
    <property type="molecule type" value="Genomic_DNA"/>
</dbReference>
<comment type="subcellular location">
    <subcellularLocation>
        <location evidence="1 7">Cell membrane</location>
        <topology evidence="1 7">Multi-pass membrane protein</topology>
    </subcellularLocation>
</comment>
<feature type="transmembrane region" description="Helical" evidence="8">
    <location>
        <begin position="56"/>
        <end position="78"/>
    </location>
</feature>
<evidence type="ECO:0000256" key="6">
    <source>
        <dbReference type="ARBA" id="ARBA00023136"/>
    </source>
</evidence>
<dbReference type="InterPro" id="IPR000390">
    <property type="entry name" value="Small_drug/metabolite_transptr"/>
</dbReference>
<evidence type="ECO:0000256" key="4">
    <source>
        <dbReference type="ARBA" id="ARBA00022692"/>
    </source>
</evidence>
<dbReference type="FunFam" id="1.10.3730.20:FF:000001">
    <property type="entry name" value="Quaternary ammonium compound resistance transporter SugE"/>
    <property type="match status" value="1"/>
</dbReference>
<evidence type="ECO:0000256" key="5">
    <source>
        <dbReference type="ARBA" id="ARBA00022989"/>
    </source>
</evidence>
<dbReference type="Proteomes" id="UP000547510">
    <property type="component" value="Unassembled WGS sequence"/>
</dbReference>